<dbReference type="STRING" id="7375.A0A0L0C346"/>
<dbReference type="Pfam" id="PF10357">
    <property type="entry name" value="WH_KIN17"/>
    <property type="match status" value="1"/>
</dbReference>
<feature type="domain" description="DNA/RNA-binding protein Kin17 WH-like" evidence="6">
    <location>
        <begin position="52"/>
        <end position="178"/>
    </location>
</feature>
<evidence type="ECO:0000313" key="8">
    <source>
        <dbReference type="Proteomes" id="UP000037069"/>
    </source>
</evidence>
<evidence type="ECO:0000256" key="4">
    <source>
        <dbReference type="ARBA" id="ARBA00022833"/>
    </source>
</evidence>
<proteinExistence type="inferred from homology"/>
<dbReference type="FunFam" id="2.30.30.30:FF:000021">
    <property type="entry name" value="DNA/RNA-binding protein KIN17, putative"/>
    <property type="match status" value="2"/>
</dbReference>
<dbReference type="PANTHER" id="PTHR12805">
    <property type="entry name" value="KIN17 KIN, ANTIGENIC DETERMINANT OF RECA PROTEIN HOMOLOG"/>
    <property type="match status" value="1"/>
</dbReference>
<dbReference type="FunFam" id="1.10.10.2030:FF:000001">
    <property type="entry name" value="DNA/RNA-binding protein KIN17, putative"/>
    <property type="match status" value="1"/>
</dbReference>
<dbReference type="GO" id="GO:0006260">
    <property type="term" value="P:DNA replication"/>
    <property type="evidence" value="ECO:0007669"/>
    <property type="project" value="TreeGrafter"/>
</dbReference>
<dbReference type="EMBL" id="JRES01000955">
    <property type="protein sequence ID" value="KNC26768.1"/>
    <property type="molecule type" value="Genomic_DNA"/>
</dbReference>
<dbReference type="SUPFAM" id="SSF57667">
    <property type="entry name" value="beta-beta-alpha zinc fingers"/>
    <property type="match status" value="1"/>
</dbReference>
<accession>A0A0L0C346</accession>
<evidence type="ECO:0000313" key="7">
    <source>
        <dbReference type="EMBL" id="KNC26768.1"/>
    </source>
</evidence>
<dbReference type="GO" id="GO:0005634">
    <property type="term" value="C:nucleus"/>
    <property type="evidence" value="ECO:0007669"/>
    <property type="project" value="TreeGrafter"/>
</dbReference>
<keyword evidence="2" id="KW-0479">Metal-binding</keyword>
<gene>
    <name evidence="7" type="ORF">FF38_06344</name>
</gene>
<dbReference type="GO" id="GO:0006974">
    <property type="term" value="P:DNA damage response"/>
    <property type="evidence" value="ECO:0007669"/>
    <property type="project" value="TreeGrafter"/>
</dbReference>
<dbReference type="InterPro" id="IPR056767">
    <property type="entry name" value="C2H2-Znf_KIN17"/>
</dbReference>
<dbReference type="OMA" id="RMTDFIE"/>
<name>A0A0L0C346_LUCCU</name>
<dbReference type="GO" id="GO:0008270">
    <property type="term" value="F:zinc ion binding"/>
    <property type="evidence" value="ECO:0007669"/>
    <property type="project" value="UniProtKB-KW"/>
</dbReference>
<dbReference type="Pfam" id="PF18131">
    <property type="entry name" value="KN17_SH3"/>
    <property type="match status" value="1"/>
</dbReference>
<evidence type="ECO:0000256" key="5">
    <source>
        <dbReference type="SAM" id="MobiDB-lite"/>
    </source>
</evidence>
<dbReference type="Gene3D" id="2.30.30.140">
    <property type="match status" value="1"/>
</dbReference>
<keyword evidence="3" id="KW-0863">Zinc-finger</keyword>
<protein>
    <recommendedName>
        <fullName evidence="6">DNA/RNA-binding protein Kin17 WH-like domain-containing protein</fullName>
    </recommendedName>
</protein>
<feature type="region of interest" description="Disordered" evidence="5">
    <location>
        <begin position="176"/>
        <end position="199"/>
    </location>
</feature>
<evidence type="ECO:0000256" key="3">
    <source>
        <dbReference type="ARBA" id="ARBA00022771"/>
    </source>
</evidence>
<dbReference type="InterPro" id="IPR019447">
    <property type="entry name" value="DNA/RNA-bd_Kin17_WH-like_dom"/>
</dbReference>
<dbReference type="AlphaFoldDB" id="A0A0L0C346"/>
<comment type="similarity">
    <text evidence="1">Belongs to the KIN17 family.</text>
</comment>
<feature type="region of interest" description="Disordered" evidence="5">
    <location>
        <begin position="226"/>
        <end position="262"/>
    </location>
</feature>
<keyword evidence="8" id="KW-1185">Reference proteome</keyword>
<dbReference type="Pfam" id="PF25095">
    <property type="entry name" value="C2H2-zf_KIN17"/>
    <property type="match status" value="1"/>
</dbReference>
<dbReference type="InterPro" id="IPR036236">
    <property type="entry name" value="Znf_C2H2_sf"/>
</dbReference>
<dbReference type="OrthoDB" id="10266249at2759"/>
<dbReference type="GO" id="GO:0003690">
    <property type="term" value="F:double-stranded DNA binding"/>
    <property type="evidence" value="ECO:0007669"/>
    <property type="project" value="TreeGrafter"/>
</dbReference>
<dbReference type="Proteomes" id="UP000037069">
    <property type="component" value="Unassembled WGS sequence"/>
</dbReference>
<evidence type="ECO:0000256" key="2">
    <source>
        <dbReference type="ARBA" id="ARBA00022723"/>
    </source>
</evidence>
<dbReference type="InterPro" id="IPR014722">
    <property type="entry name" value="Rib_uL2_dom2"/>
</dbReference>
<dbReference type="CDD" id="cd13155">
    <property type="entry name" value="KOW_KIN17"/>
    <property type="match status" value="2"/>
</dbReference>
<dbReference type="Pfam" id="PF25092">
    <property type="entry name" value="SH3_KIN17_C"/>
    <property type="match status" value="2"/>
</dbReference>
<dbReference type="InterPro" id="IPR041330">
    <property type="entry name" value="KN17_SH3"/>
</dbReference>
<dbReference type="PANTHER" id="PTHR12805:SF0">
    <property type="entry name" value="DNA_RNA-BINDING PROTEIN KIN17"/>
    <property type="match status" value="1"/>
</dbReference>
<reference evidence="7 8" key="1">
    <citation type="journal article" date="2015" name="Nat. Commun.">
        <title>Lucilia cuprina genome unlocks parasitic fly biology to underpin future interventions.</title>
        <authorList>
            <person name="Anstead C.A."/>
            <person name="Korhonen P.K."/>
            <person name="Young N.D."/>
            <person name="Hall R.S."/>
            <person name="Jex A.R."/>
            <person name="Murali S.C."/>
            <person name="Hughes D.S."/>
            <person name="Lee S.F."/>
            <person name="Perry T."/>
            <person name="Stroehlein A.J."/>
            <person name="Ansell B.R."/>
            <person name="Breugelmans B."/>
            <person name="Hofmann A."/>
            <person name="Qu J."/>
            <person name="Dugan S."/>
            <person name="Lee S.L."/>
            <person name="Chao H."/>
            <person name="Dinh H."/>
            <person name="Han Y."/>
            <person name="Doddapaneni H.V."/>
            <person name="Worley K.C."/>
            <person name="Muzny D.M."/>
            <person name="Ioannidis P."/>
            <person name="Waterhouse R.M."/>
            <person name="Zdobnov E.M."/>
            <person name="James P.J."/>
            <person name="Bagnall N.H."/>
            <person name="Kotze A.C."/>
            <person name="Gibbs R.A."/>
            <person name="Richards S."/>
            <person name="Batterham P."/>
            <person name="Gasser R.B."/>
        </authorList>
    </citation>
    <scope>NUCLEOTIDE SEQUENCE [LARGE SCALE GENOMIC DNA]</scope>
    <source>
        <strain evidence="7 8">LS</strain>
        <tissue evidence="7">Full body</tissue>
    </source>
</reference>
<keyword evidence="4" id="KW-0862">Zinc</keyword>
<evidence type="ECO:0000256" key="1">
    <source>
        <dbReference type="ARBA" id="ARBA00008517"/>
    </source>
</evidence>
<dbReference type="Gene3D" id="1.10.10.2030">
    <property type="entry name" value="DNA/RNA-binding protein Kin17, conserved domain"/>
    <property type="match status" value="1"/>
</dbReference>
<dbReference type="InterPro" id="IPR038254">
    <property type="entry name" value="KIN17_WH-like_sf"/>
</dbReference>
<dbReference type="SMART" id="SM01253">
    <property type="entry name" value="Kin17_mid"/>
    <property type="match status" value="1"/>
</dbReference>
<organism evidence="7 8">
    <name type="scientific">Lucilia cuprina</name>
    <name type="common">Green bottle fly</name>
    <name type="synonym">Australian sheep blowfly</name>
    <dbReference type="NCBI Taxonomy" id="7375"/>
    <lineage>
        <taxon>Eukaryota</taxon>
        <taxon>Metazoa</taxon>
        <taxon>Ecdysozoa</taxon>
        <taxon>Arthropoda</taxon>
        <taxon>Hexapoda</taxon>
        <taxon>Insecta</taxon>
        <taxon>Pterygota</taxon>
        <taxon>Neoptera</taxon>
        <taxon>Endopterygota</taxon>
        <taxon>Diptera</taxon>
        <taxon>Brachycera</taxon>
        <taxon>Muscomorpha</taxon>
        <taxon>Oestroidea</taxon>
        <taxon>Calliphoridae</taxon>
        <taxon>Luciliinae</taxon>
        <taxon>Lucilia</taxon>
    </lineage>
</organism>
<sequence>MGRAEVGTPKYLANKMKAKGLQKLRWYCQMCEKQCRDENGFKCHTMSESHQRQLLLFADCPGKFLHNFSQEFSDGYMELLRRRFGTKRVNANKVYQEYIADKDHVHMNSTRWLTLSDYVKWLGRTGQAIADETEKGWFVTYIDRSPEALERQSKAEKKEKMEKDDEERMMEFIEKQIEKNKSKDDNETEEKEKYTELKRNEDQPLKLDIKLEKKFQPESKLGTSALLKKRVKEEEQNSDDKEDSDGFKKPKSIKLENKRKDKDVSVAPKSALDEIIKMEEEKKEKTNRKDYWLHEGIVVKFISKSLGDKFYKQKAVVQEVIDKYRAKVKFLETGEKVKVDQAHLETVIPALDKLVLVVNGAYRGCEAVLKKLDEKNYCVTVEISRGPLKGRVVDKVHLETVIPALDKLVVVVNGVYRGCEAVLKKLDEKNYCVTVEISRGPLKGRMLDKVHLETVTPALDKLLSVVNGT</sequence>
<evidence type="ECO:0000259" key="6">
    <source>
        <dbReference type="SMART" id="SM01253"/>
    </source>
</evidence>
<dbReference type="InterPro" id="IPR037321">
    <property type="entry name" value="KIN17-like"/>
</dbReference>
<dbReference type="InterPro" id="IPR041995">
    <property type="entry name" value="KOW_KIN17"/>
</dbReference>
<dbReference type="Gene3D" id="2.30.30.30">
    <property type="match status" value="2"/>
</dbReference>
<feature type="compositionally biased region" description="Basic and acidic residues" evidence="5">
    <location>
        <begin position="231"/>
        <end position="262"/>
    </location>
</feature>
<comment type="caution">
    <text evidence="7">The sequence shown here is derived from an EMBL/GenBank/DDBJ whole genome shotgun (WGS) entry which is preliminary data.</text>
</comment>